<gene>
    <name evidence="1" type="ORF">GQ55_9G507800</name>
</gene>
<reference evidence="1 2" key="1">
    <citation type="submission" date="2018-04" db="EMBL/GenBank/DDBJ databases">
        <title>WGS assembly of Panicum hallii var. hallii HAL2.</title>
        <authorList>
            <person name="Lovell J."/>
            <person name="Jenkins J."/>
            <person name="Lowry D."/>
            <person name="Mamidi S."/>
            <person name="Sreedasyam A."/>
            <person name="Weng X."/>
            <person name="Barry K."/>
            <person name="Bonette J."/>
            <person name="Campitelli B."/>
            <person name="Daum C."/>
            <person name="Gordon S."/>
            <person name="Gould B."/>
            <person name="Lipzen A."/>
            <person name="MacQueen A."/>
            <person name="Palacio-Mejia J."/>
            <person name="Plott C."/>
            <person name="Shakirov E."/>
            <person name="Shu S."/>
            <person name="Yoshinaga Y."/>
            <person name="Zane M."/>
            <person name="Rokhsar D."/>
            <person name="Grimwood J."/>
            <person name="Schmutz J."/>
            <person name="Juenger T."/>
        </authorList>
    </citation>
    <scope>NUCLEOTIDE SEQUENCE [LARGE SCALE GENOMIC DNA]</scope>
    <source>
        <strain evidence="2">cv. HAL2</strain>
    </source>
</reference>
<dbReference type="Gramene" id="PUZ41468">
    <property type="protein sequence ID" value="PUZ41468"/>
    <property type="gene ID" value="GQ55_9G507800"/>
</dbReference>
<dbReference type="AlphaFoldDB" id="A0A2T7CDT0"/>
<accession>A0A2T7CDT0</accession>
<dbReference type="EMBL" id="CM009757">
    <property type="protein sequence ID" value="PUZ41468.1"/>
    <property type="molecule type" value="Genomic_DNA"/>
</dbReference>
<organism evidence="1 2">
    <name type="scientific">Panicum hallii var. hallii</name>
    <dbReference type="NCBI Taxonomy" id="1504633"/>
    <lineage>
        <taxon>Eukaryota</taxon>
        <taxon>Viridiplantae</taxon>
        <taxon>Streptophyta</taxon>
        <taxon>Embryophyta</taxon>
        <taxon>Tracheophyta</taxon>
        <taxon>Spermatophyta</taxon>
        <taxon>Magnoliopsida</taxon>
        <taxon>Liliopsida</taxon>
        <taxon>Poales</taxon>
        <taxon>Poaceae</taxon>
        <taxon>PACMAD clade</taxon>
        <taxon>Panicoideae</taxon>
        <taxon>Panicodae</taxon>
        <taxon>Paniceae</taxon>
        <taxon>Panicinae</taxon>
        <taxon>Panicum</taxon>
        <taxon>Panicum sect. Panicum</taxon>
    </lineage>
</organism>
<protein>
    <submittedName>
        <fullName evidence="1">Uncharacterized protein</fullName>
    </submittedName>
</protein>
<keyword evidence="2" id="KW-1185">Reference proteome</keyword>
<dbReference type="Proteomes" id="UP000244336">
    <property type="component" value="Chromosome 9"/>
</dbReference>
<evidence type="ECO:0000313" key="2">
    <source>
        <dbReference type="Proteomes" id="UP000244336"/>
    </source>
</evidence>
<evidence type="ECO:0000313" key="1">
    <source>
        <dbReference type="EMBL" id="PUZ41468.1"/>
    </source>
</evidence>
<sequence length="56" mass="6502">MKTDVFEVAFTCRIFQCMKSTPEMKENSKLVLQLFLDQKTEEGSLNRVLEGTKRTT</sequence>
<name>A0A2T7CDT0_9POAL</name>
<proteinExistence type="predicted"/>